<dbReference type="InterPro" id="IPR011701">
    <property type="entry name" value="MFS"/>
</dbReference>
<dbReference type="PROSITE" id="PS50850">
    <property type="entry name" value="MFS"/>
    <property type="match status" value="1"/>
</dbReference>
<keyword evidence="5 8" id="KW-0812">Transmembrane</keyword>
<comment type="subcellular location">
    <subcellularLocation>
        <location evidence="1">Cell inner membrane</location>
        <topology evidence="1">Multi-pass membrane protein</topology>
    </subcellularLocation>
</comment>
<feature type="transmembrane region" description="Helical" evidence="8">
    <location>
        <begin position="300"/>
        <end position="322"/>
    </location>
</feature>
<organism evidence="10 11">
    <name type="scientific">Rhodococcoides kyotonense</name>
    <dbReference type="NCBI Taxonomy" id="398843"/>
    <lineage>
        <taxon>Bacteria</taxon>
        <taxon>Bacillati</taxon>
        <taxon>Actinomycetota</taxon>
        <taxon>Actinomycetes</taxon>
        <taxon>Mycobacteriales</taxon>
        <taxon>Nocardiaceae</taxon>
        <taxon>Rhodococcoides</taxon>
    </lineage>
</organism>
<dbReference type="Gene3D" id="1.20.1250.20">
    <property type="entry name" value="MFS general substrate transporter like domains"/>
    <property type="match status" value="1"/>
</dbReference>
<evidence type="ECO:0000256" key="1">
    <source>
        <dbReference type="ARBA" id="ARBA00004429"/>
    </source>
</evidence>
<feature type="transmembrane region" description="Helical" evidence="8">
    <location>
        <begin position="20"/>
        <end position="42"/>
    </location>
</feature>
<protein>
    <submittedName>
        <fullName evidence="10">MFS transporter</fullName>
    </submittedName>
</protein>
<evidence type="ECO:0000256" key="8">
    <source>
        <dbReference type="SAM" id="Phobius"/>
    </source>
</evidence>
<dbReference type="PRINTS" id="PR01036">
    <property type="entry name" value="TCRTETB"/>
</dbReference>
<evidence type="ECO:0000256" key="2">
    <source>
        <dbReference type="ARBA" id="ARBA00007520"/>
    </source>
</evidence>
<keyword evidence="4" id="KW-1003">Cell membrane</keyword>
<evidence type="ECO:0000256" key="4">
    <source>
        <dbReference type="ARBA" id="ARBA00022475"/>
    </source>
</evidence>
<dbReference type="PANTHER" id="PTHR23501">
    <property type="entry name" value="MAJOR FACILITATOR SUPERFAMILY"/>
    <property type="match status" value="1"/>
</dbReference>
<dbReference type="PANTHER" id="PTHR23501:SF191">
    <property type="entry name" value="VACUOLAR BASIC AMINO ACID TRANSPORTER 4"/>
    <property type="match status" value="1"/>
</dbReference>
<dbReference type="Proteomes" id="UP000077519">
    <property type="component" value="Unassembled WGS sequence"/>
</dbReference>
<feature type="transmembrane region" description="Helical" evidence="8">
    <location>
        <begin position="204"/>
        <end position="224"/>
    </location>
</feature>
<name>A0A177YGY7_9NOCA</name>
<dbReference type="FunFam" id="1.20.1720.10:FF:000004">
    <property type="entry name" value="EmrB/QacA family drug resistance transporter"/>
    <property type="match status" value="1"/>
</dbReference>
<feature type="transmembrane region" description="Helical" evidence="8">
    <location>
        <begin position="84"/>
        <end position="103"/>
    </location>
</feature>
<feature type="domain" description="Major facilitator superfamily (MFS) profile" evidence="9">
    <location>
        <begin position="19"/>
        <end position="465"/>
    </location>
</feature>
<dbReference type="Gene3D" id="1.20.1720.10">
    <property type="entry name" value="Multidrug resistance protein D"/>
    <property type="match status" value="1"/>
</dbReference>
<feature type="transmembrane region" description="Helical" evidence="8">
    <location>
        <begin position="170"/>
        <end position="192"/>
    </location>
</feature>
<reference evidence="10 11" key="1">
    <citation type="submission" date="2016-03" db="EMBL/GenBank/DDBJ databases">
        <title>Genome sequence of Rhodococcus kyotonensis KB10.</title>
        <authorList>
            <person name="Jeong H."/>
            <person name="Hong C.E."/>
            <person name="Jo S.H."/>
            <person name="Park J.M."/>
        </authorList>
    </citation>
    <scope>NUCLEOTIDE SEQUENCE [LARGE SCALE GENOMIC DNA]</scope>
    <source>
        <strain evidence="10 11">KB10</strain>
    </source>
</reference>
<comment type="caution">
    <text evidence="10">The sequence shown here is derived from an EMBL/GenBank/DDBJ whole genome shotgun (WGS) entry which is preliminary data.</text>
</comment>
<sequence>MATNQEVPDVGFRSERGPILIALMLSTSLVALDSTIIATAVLTIVGDLGGFGQFPWLFSIYLLAQAVSVPIYGKLADLFGRKKVMLWGIGVFLLGSILCGLAWSMPALIAFRAVQGLGAGAVQPMSVTIAGDIYTLQERAKAQGYLASVWAMSAVLGPALGGVFSEFLSWRWIFFVNIPLCLLAGWVLIRRFHEGALDRTKPKIDYAGAALLTIGAAAVLLGLLEGGQSWAWASPISISIFVGGVVALALFTWQQTRAAEPILPLWVFTRRVLVVSSLISLLVGAIVLGLTSYVPTFVQGVLGTGAIVAGFAVATLTLGWPIAASLSGKFYLRFGFRATAMTGGTIAVVGAGATTLVGSDSPIWMIAAVCFVVGLGMGLIASPTLIAAQTSVEWEERGVATSTNMFARSIGSAVGVAVFGAVVNSRVSGEPDPVQLSDAVHLVFVGVFVTAVVMLAAAALMPKSAATRE</sequence>
<accession>A0A177YGY7</accession>
<evidence type="ECO:0000256" key="5">
    <source>
        <dbReference type="ARBA" id="ARBA00022692"/>
    </source>
</evidence>
<dbReference type="SUPFAM" id="SSF103473">
    <property type="entry name" value="MFS general substrate transporter"/>
    <property type="match status" value="1"/>
</dbReference>
<feature type="transmembrane region" description="Helical" evidence="8">
    <location>
        <begin position="363"/>
        <end position="388"/>
    </location>
</feature>
<gene>
    <name evidence="10" type="ORF">A3K89_04175</name>
</gene>
<evidence type="ECO:0000259" key="9">
    <source>
        <dbReference type="PROSITE" id="PS50850"/>
    </source>
</evidence>
<evidence type="ECO:0000256" key="3">
    <source>
        <dbReference type="ARBA" id="ARBA00022448"/>
    </source>
</evidence>
<dbReference type="RefSeq" id="WP_068424973.1">
    <property type="nucleotide sequence ID" value="NZ_LVHI01000012.1"/>
</dbReference>
<dbReference type="CDD" id="cd17502">
    <property type="entry name" value="MFS_Azr1_MDR_like"/>
    <property type="match status" value="1"/>
</dbReference>
<keyword evidence="6 8" id="KW-1133">Transmembrane helix</keyword>
<feature type="transmembrane region" description="Helical" evidence="8">
    <location>
        <begin position="145"/>
        <end position="164"/>
    </location>
</feature>
<dbReference type="GO" id="GO:0005886">
    <property type="term" value="C:plasma membrane"/>
    <property type="evidence" value="ECO:0007669"/>
    <property type="project" value="UniProtKB-SubCell"/>
</dbReference>
<feature type="transmembrane region" description="Helical" evidence="8">
    <location>
        <begin position="334"/>
        <end position="357"/>
    </location>
</feature>
<evidence type="ECO:0000313" key="10">
    <source>
        <dbReference type="EMBL" id="OAK54560.1"/>
    </source>
</evidence>
<feature type="transmembrane region" description="Helical" evidence="8">
    <location>
        <begin position="109"/>
        <end position="133"/>
    </location>
</feature>
<proteinExistence type="inferred from homology"/>
<comment type="similarity">
    <text evidence="2">Belongs to the major facilitator superfamily. TCR/Tet family.</text>
</comment>
<evidence type="ECO:0000256" key="7">
    <source>
        <dbReference type="ARBA" id="ARBA00023136"/>
    </source>
</evidence>
<dbReference type="InterPro" id="IPR020846">
    <property type="entry name" value="MFS_dom"/>
</dbReference>
<keyword evidence="3" id="KW-0813">Transport</keyword>
<dbReference type="GO" id="GO:0022857">
    <property type="term" value="F:transmembrane transporter activity"/>
    <property type="evidence" value="ECO:0007669"/>
    <property type="project" value="InterPro"/>
</dbReference>
<dbReference type="InterPro" id="IPR036259">
    <property type="entry name" value="MFS_trans_sf"/>
</dbReference>
<dbReference type="Pfam" id="PF07690">
    <property type="entry name" value="MFS_1"/>
    <property type="match status" value="1"/>
</dbReference>
<dbReference type="EMBL" id="LVHI01000012">
    <property type="protein sequence ID" value="OAK54560.1"/>
    <property type="molecule type" value="Genomic_DNA"/>
</dbReference>
<keyword evidence="11" id="KW-1185">Reference proteome</keyword>
<feature type="transmembrane region" description="Helical" evidence="8">
    <location>
        <begin position="54"/>
        <end position="72"/>
    </location>
</feature>
<evidence type="ECO:0000313" key="11">
    <source>
        <dbReference type="Proteomes" id="UP000077519"/>
    </source>
</evidence>
<feature type="transmembrane region" description="Helical" evidence="8">
    <location>
        <begin position="272"/>
        <end position="294"/>
    </location>
</feature>
<feature type="transmembrane region" description="Helical" evidence="8">
    <location>
        <begin position="409"/>
        <end position="427"/>
    </location>
</feature>
<feature type="transmembrane region" description="Helical" evidence="8">
    <location>
        <begin position="439"/>
        <end position="461"/>
    </location>
</feature>
<evidence type="ECO:0000256" key="6">
    <source>
        <dbReference type="ARBA" id="ARBA00022989"/>
    </source>
</evidence>
<dbReference type="AlphaFoldDB" id="A0A177YGY7"/>
<feature type="transmembrane region" description="Helical" evidence="8">
    <location>
        <begin position="230"/>
        <end position="251"/>
    </location>
</feature>
<keyword evidence="7 8" id="KW-0472">Membrane</keyword>